<evidence type="ECO:0000256" key="4">
    <source>
        <dbReference type="ARBA" id="ARBA00023163"/>
    </source>
</evidence>
<evidence type="ECO:0000256" key="3">
    <source>
        <dbReference type="ARBA" id="ARBA00023155"/>
    </source>
</evidence>
<keyword evidence="1" id="KW-0805">Transcription regulation</keyword>
<keyword evidence="4" id="KW-0804">Transcription</keyword>
<evidence type="ECO:0000256" key="5">
    <source>
        <dbReference type="ARBA" id="ARBA00023242"/>
    </source>
</evidence>
<evidence type="ECO:0000256" key="2">
    <source>
        <dbReference type="ARBA" id="ARBA00023125"/>
    </source>
</evidence>
<dbReference type="SUPFAM" id="SSF55961">
    <property type="entry name" value="Bet v1-like"/>
    <property type="match status" value="2"/>
</dbReference>
<keyword evidence="8" id="KW-1185">Reference proteome</keyword>
<keyword evidence="5" id="KW-0539">Nucleus</keyword>
<organism evidence="7 8">
    <name type="scientific">Datura stramonium</name>
    <name type="common">Jimsonweed</name>
    <name type="synonym">Common thornapple</name>
    <dbReference type="NCBI Taxonomy" id="4076"/>
    <lineage>
        <taxon>Eukaryota</taxon>
        <taxon>Viridiplantae</taxon>
        <taxon>Streptophyta</taxon>
        <taxon>Embryophyta</taxon>
        <taxon>Tracheophyta</taxon>
        <taxon>Spermatophyta</taxon>
        <taxon>Magnoliopsida</taxon>
        <taxon>eudicotyledons</taxon>
        <taxon>Gunneridae</taxon>
        <taxon>Pentapetalae</taxon>
        <taxon>asterids</taxon>
        <taxon>lamiids</taxon>
        <taxon>Solanales</taxon>
        <taxon>Solanaceae</taxon>
        <taxon>Solanoideae</taxon>
        <taxon>Datureae</taxon>
        <taxon>Datura</taxon>
    </lineage>
</organism>
<dbReference type="Pfam" id="PF25797">
    <property type="entry name" value="PDF2_C"/>
    <property type="match status" value="1"/>
</dbReference>
<reference evidence="7 8" key="1">
    <citation type="journal article" date="2021" name="BMC Genomics">
        <title>Datura genome reveals duplications of psychoactive alkaloid biosynthetic genes and high mutation rate following tissue culture.</title>
        <authorList>
            <person name="Rajewski A."/>
            <person name="Carter-House D."/>
            <person name="Stajich J."/>
            <person name="Litt A."/>
        </authorList>
    </citation>
    <scope>NUCLEOTIDE SEQUENCE [LARGE SCALE GENOMIC DNA]</scope>
    <source>
        <strain evidence="7">AR-01</strain>
    </source>
</reference>
<dbReference type="EMBL" id="JACEIK010000463">
    <property type="protein sequence ID" value="MCD7457567.1"/>
    <property type="molecule type" value="Genomic_DNA"/>
</dbReference>
<dbReference type="InterPro" id="IPR002913">
    <property type="entry name" value="START_lipid-bd_dom"/>
</dbReference>
<accession>A0ABS8SFE5</accession>
<dbReference type="PANTHER" id="PTHR45654:SF1">
    <property type="entry name" value="HOMEOBOX-LEUCINE ZIPPER PROTEIN HDG11"/>
    <property type="match status" value="1"/>
</dbReference>
<dbReference type="Pfam" id="PF01852">
    <property type="entry name" value="START"/>
    <property type="match status" value="2"/>
</dbReference>
<dbReference type="SMART" id="SM00234">
    <property type="entry name" value="START"/>
    <property type="match status" value="1"/>
</dbReference>
<dbReference type="InterPro" id="IPR042160">
    <property type="entry name" value="HD-Zip_IV"/>
</dbReference>
<dbReference type="PROSITE" id="PS50848">
    <property type="entry name" value="START"/>
    <property type="match status" value="2"/>
</dbReference>
<evidence type="ECO:0000313" key="8">
    <source>
        <dbReference type="Proteomes" id="UP000823775"/>
    </source>
</evidence>
<dbReference type="Proteomes" id="UP000823775">
    <property type="component" value="Unassembled WGS sequence"/>
</dbReference>
<name>A0ABS8SFE5_DATST</name>
<evidence type="ECO:0000256" key="1">
    <source>
        <dbReference type="ARBA" id="ARBA00023015"/>
    </source>
</evidence>
<feature type="domain" description="START" evidence="6">
    <location>
        <begin position="200"/>
        <end position="262"/>
    </location>
</feature>
<gene>
    <name evidence="7" type="ORF">HAX54_035425</name>
</gene>
<keyword evidence="3" id="KW-0371">Homeobox</keyword>
<dbReference type="InterPro" id="IPR057993">
    <property type="entry name" value="HD-Zip_IV_C"/>
</dbReference>
<keyword evidence="2" id="KW-0238">DNA-binding</keyword>
<proteinExistence type="predicted"/>
<feature type="domain" description="START" evidence="6">
    <location>
        <begin position="70"/>
        <end position="155"/>
    </location>
</feature>
<dbReference type="PANTHER" id="PTHR45654">
    <property type="entry name" value="HOMEOBOX-LEUCINE ZIPPER PROTEIN MERISTEM L1"/>
    <property type="match status" value="1"/>
</dbReference>
<evidence type="ECO:0000313" key="7">
    <source>
        <dbReference type="EMBL" id="MCD7457567.1"/>
    </source>
</evidence>
<comment type="caution">
    <text evidence="7">The sequence shown here is derived from an EMBL/GenBank/DDBJ whole genome shotgun (WGS) entry which is preliminary data.</text>
</comment>
<evidence type="ECO:0000259" key="6">
    <source>
        <dbReference type="PROSITE" id="PS50848"/>
    </source>
</evidence>
<protein>
    <recommendedName>
        <fullName evidence="6">START domain-containing protein</fullName>
    </recommendedName>
</protein>
<dbReference type="CDD" id="cd08875">
    <property type="entry name" value="START_ArGLABRA2_like"/>
    <property type="match status" value="1"/>
</dbReference>
<sequence length="398" mass="43899">MQLDKVSSIAAKYIGRPISQLPPVQPIHLSSLDLSMSSFIGHGPNSLDLDLFPGSSSAMPNLAYATLNLSDMDKSLMADIAGNAMEELIRLVQTNEPLWMKSTIDGRDVLNFDNYDRVFPRANSHLKNPNVRIEASRDSGVVIMNGLALVEVFMDAARTLEVISSGVMGSRTSTLQLMYEELQVLSPLVPTTILFSKAKLPSGCLIQDMPNGYSKVTWVEHVEVEEKGLIHRLYRELIHSGLAFGAERWVGNFKEFVKDTLVSWLLANPSHDLGGAVIPSPEGKRSMMKLAQRMVSNFCASVNPSNGHQWNTISGLNEFEVRATLQKSTDPGQPNGIVISAATTIWLPIPPQHVFNFFRDDRTRPQWDVLSNQNPVQEVAHIANGSHSGNCISVLRVN</sequence>